<proteinExistence type="predicted"/>
<keyword evidence="2" id="KW-1185">Reference proteome</keyword>
<name>A0A848IZ11_9BACT</name>
<evidence type="ECO:0008006" key="3">
    <source>
        <dbReference type="Google" id="ProtNLM"/>
    </source>
</evidence>
<protein>
    <recommendedName>
        <fullName evidence="3">Lipoprotein</fullName>
    </recommendedName>
</protein>
<gene>
    <name evidence="1" type="ORF">HH304_03900</name>
</gene>
<dbReference type="AlphaFoldDB" id="A0A848IZ11"/>
<accession>A0A848IZ11</accession>
<reference evidence="1 2" key="1">
    <citation type="submission" date="2020-04" db="EMBL/GenBank/DDBJ databases">
        <title>Flammeovirgaceae bacterium KN852 isolated from deep sea.</title>
        <authorList>
            <person name="Zhang D.-C."/>
        </authorList>
    </citation>
    <scope>NUCLEOTIDE SEQUENCE [LARGE SCALE GENOMIC DNA]</scope>
    <source>
        <strain evidence="1 2">KN852</strain>
    </source>
</reference>
<dbReference type="PROSITE" id="PS51257">
    <property type="entry name" value="PROKAR_LIPOPROTEIN"/>
    <property type="match status" value="1"/>
</dbReference>
<comment type="caution">
    <text evidence="1">The sequence shown here is derived from an EMBL/GenBank/DDBJ whole genome shotgun (WGS) entry which is preliminary data.</text>
</comment>
<organism evidence="1 2">
    <name type="scientific">Marinigracilibium pacificum</name>
    <dbReference type="NCBI Taxonomy" id="2729599"/>
    <lineage>
        <taxon>Bacteria</taxon>
        <taxon>Pseudomonadati</taxon>
        <taxon>Bacteroidota</taxon>
        <taxon>Cytophagia</taxon>
        <taxon>Cytophagales</taxon>
        <taxon>Flammeovirgaceae</taxon>
        <taxon>Marinigracilibium</taxon>
    </lineage>
</organism>
<dbReference type="Proteomes" id="UP000559010">
    <property type="component" value="Unassembled WGS sequence"/>
</dbReference>
<dbReference type="EMBL" id="JABBNU010000002">
    <property type="protein sequence ID" value="NMM47530.1"/>
    <property type="molecule type" value="Genomic_DNA"/>
</dbReference>
<dbReference type="RefSeq" id="WP_169678152.1">
    <property type="nucleotide sequence ID" value="NZ_JABBNU010000002.1"/>
</dbReference>
<evidence type="ECO:0000313" key="2">
    <source>
        <dbReference type="Proteomes" id="UP000559010"/>
    </source>
</evidence>
<sequence>MIKRAAFLILTFLIFSCGKKSPVGDWEIPAIYDHDGLNEQVKNLTREDKLSIVKDIKVVDESLSETVIGKIIENNKKNLDKETIDNLVKAAYIDMYSVKTNNSFISIKEDNTFNYYIDPYYFEGTWEEKDENTIMLNIDNNDFYSSPIELKLIYENENYSFKNITHDATTLWVYDRVLALESSKLPKHRLPENNRWRNRDLDAKTKVKNLIKFWIYVFDDLIVNEEPLIKSSKYYLCPFRFYSIGLTVYSIDNEKIRPWKSTFKKEEEFNKAHELLVETLRKTEFPKEKGLGKLERNLKFFQAAYANI</sequence>
<evidence type="ECO:0000313" key="1">
    <source>
        <dbReference type="EMBL" id="NMM47530.1"/>
    </source>
</evidence>